<gene>
    <name evidence="1" type="ORF">MTIM_40120</name>
</gene>
<dbReference type="AlphaFoldDB" id="A0A7I9ZAZ2"/>
<accession>A0A7I9ZAZ2</accession>
<reference evidence="1 2" key="1">
    <citation type="journal article" date="2019" name="Emerg. Microbes Infect.">
        <title>Comprehensive subspecies identification of 175 nontuberculous mycobacteria species based on 7547 genomic profiles.</title>
        <authorList>
            <person name="Matsumoto Y."/>
            <person name="Kinjo T."/>
            <person name="Motooka D."/>
            <person name="Nabeya D."/>
            <person name="Jung N."/>
            <person name="Uechi K."/>
            <person name="Horii T."/>
            <person name="Iida T."/>
            <person name="Fujita J."/>
            <person name="Nakamura S."/>
        </authorList>
    </citation>
    <scope>NUCLEOTIDE SEQUENCE [LARGE SCALE GENOMIC DNA]</scope>
    <source>
        <strain evidence="1 2">JCM 30726</strain>
    </source>
</reference>
<keyword evidence="2" id="KW-1185">Reference proteome</keyword>
<evidence type="ECO:0000313" key="1">
    <source>
        <dbReference type="EMBL" id="GFG98133.1"/>
    </source>
</evidence>
<protein>
    <recommendedName>
        <fullName evidence="3">Helix-turn-helix domain-containing protein</fullName>
    </recommendedName>
</protein>
<comment type="caution">
    <text evidence="1">The sequence shown here is derived from an EMBL/GenBank/DDBJ whole genome shotgun (WGS) entry which is preliminary data.</text>
</comment>
<evidence type="ECO:0008006" key="3">
    <source>
        <dbReference type="Google" id="ProtNLM"/>
    </source>
</evidence>
<dbReference type="RefSeq" id="WP_163713129.1">
    <property type="nucleotide sequence ID" value="NZ_BLLA01000001.1"/>
</dbReference>
<proteinExistence type="predicted"/>
<organism evidence="1 2">
    <name type="scientific">Mycobacterium timonense</name>
    <dbReference type="NCBI Taxonomy" id="701043"/>
    <lineage>
        <taxon>Bacteria</taxon>
        <taxon>Bacillati</taxon>
        <taxon>Actinomycetota</taxon>
        <taxon>Actinomycetes</taxon>
        <taxon>Mycobacteriales</taxon>
        <taxon>Mycobacteriaceae</taxon>
        <taxon>Mycobacterium</taxon>
        <taxon>Mycobacterium avium complex (MAC)</taxon>
    </lineage>
</organism>
<name>A0A7I9ZAZ2_9MYCO</name>
<dbReference type="EMBL" id="BLLA01000001">
    <property type="protein sequence ID" value="GFG98133.1"/>
    <property type="molecule type" value="Genomic_DNA"/>
</dbReference>
<evidence type="ECO:0000313" key="2">
    <source>
        <dbReference type="Proteomes" id="UP000465301"/>
    </source>
</evidence>
<sequence length="124" mass="13998">MSYREPTGATFTAAEVELLHRVVRHVVFGRRLSNRPYPRGLDALLVKLGGFVDETKSCAMQSHSPPSSEEELIDANEAAAILDCSPQWVGRIRDRLGVREIGSQRVFPRQTVVQYARRKIGQHR</sequence>
<dbReference type="Proteomes" id="UP000465301">
    <property type="component" value="Unassembled WGS sequence"/>
</dbReference>